<dbReference type="PANTHER" id="PTHR43537">
    <property type="entry name" value="TRANSCRIPTIONAL REGULATOR, GNTR FAMILY"/>
    <property type="match status" value="1"/>
</dbReference>
<dbReference type="AlphaFoldDB" id="A0A662CZU0"/>
<dbReference type="InterPro" id="IPR011711">
    <property type="entry name" value="GntR_C"/>
</dbReference>
<dbReference type="EMBL" id="QMPY01000085">
    <property type="protein sequence ID" value="RLE07556.1"/>
    <property type="molecule type" value="Genomic_DNA"/>
</dbReference>
<accession>A0A662CZU0</accession>
<sequence>MEKKLVEVSPRRGYFVVNLLEDQVRKICDLRKALEMFALRTSIFAIPKEELEELFREVKEAQHIYLAKKDRALFDETDKKLHWLIIGHCNNEYLSETFGEIFDLVNIVRHLQHRIEDALREHLNLICAMMDRDLTLSLKLLEEHLDKVKEESRRAVREELGS</sequence>
<organism evidence="5 6">
    <name type="scientific">Aerophobetes bacterium</name>
    <dbReference type="NCBI Taxonomy" id="2030807"/>
    <lineage>
        <taxon>Bacteria</taxon>
        <taxon>Candidatus Aerophobota</taxon>
    </lineage>
</organism>
<keyword evidence="2" id="KW-0238">DNA-binding</keyword>
<evidence type="ECO:0000313" key="6">
    <source>
        <dbReference type="Proteomes" id="UP000277457"/>
    </source>
</evidence>
<evidence type="ECO:0000256" key="1">
    <source>
        <dbReference type="ARBA" id="ARBA00023015"/>
    </source>
</evidence>
<evidence type="ECO:0000256" key="2">
    <source>
        <dbReference type="ARBA" id="ARBA00023125"/>
    </source>
</evidence>
<dbReference type="SUPFAM" id="SSF48008">
    <property type="entry name" value="GntR ligand-binding domain-like"/>
    <property type="match status" value="1"/>
</dbReference>
<dbReference type="Gene3D" id="1.20.120.530">
    <property type="entry name" value="GntR ligand-binding domain-like"/>
    <property type="match status" value="1"/>
</dbReference>
<evidence type="ECO:0000256" key="3">
    <source>
        <dbReference type="ARBA" id="ARBA00023163"/>
    </source>
</evidence>
<dbReference type="InterPro" id="IPR008920">
    <property type="entry name" value="TF_FadR/GntR_C"/>
</dbReference>
<feature type="domain" description="GntR C-terminal" evidence="4">
    <location>
        <begin position="26"/>
        <end position="147"/>
    </location>
</feature>
<comment type="caution">
    <text evidence="5">The sequence shown here is derived from an EMBL/GenBank/DDBJ whole genome shotgun (WGS) entry which is preliminary data.</text>
</comment>
<dbReference type="PANTHER" id="PTHR43537:SF24">
    <property type="entry name" value="GLUCONATE OPERON TRANSCRIPTIONAL REPRESSOR"/>
    <property type="match status" value="1"/>
</dbReference>
<keyword evidence="3" id="KW-0804">Transcription</keyword>
<dbReference type="Proteomes" id="UP000277457">
    <property type="component" value="Unassembled WGS sequence"/>
</dbReference>
<dbReference type="SMART" id="SM00895">
    <property type="entry name" value="FCD"/>
    <property type="match status" value="1"/>
</dbReference>
<evidence type="ECO:0000259" key="4">
    <source>
        <dbReference type="SMART" id="SM00895"/>
    </source>
</evidence>
<name>A0A662CZU0_UNCAE</name>
<protein>
    <recommendedName>
        <fullName evidence="4">GntR C-terminal domain-containing protein</fullName>
    </recommendedName>
</protein>
<keyword evidence="1" id="KW-0805">Transcription regulation</keyword>
<gene>
    <name evidence="5" type="ORF">DRZ78_02795</name>
</gene>
<proteinExistence type="predicted"/>
<dbReference type="Pfam" id="PF07729">
    <property type="entry name" value="FCD"/>
    <property type="match status" value="1"/>
</dbReference>
<evidence type="ECO:0000313" key="5">
    <source>
        <dbReference type="EMBL" id="RLE07556.1"/>
    </source>
</evidence>
<reference evidence="5 6" key="1">
    <citation type="submission" date="2018-06" db="EMBL/GenBank/DDBJ databases">
        <title>Extensive metabolic versatility and redundancy in microbially diverse, dynamic hydrothermal sediments.</title>
        <authorList>
            <person name="Dombrowski N."/>
            <person name="Teske A."/>
            <person name="Baker B.J."/>
        </authorList>
    </citation>
    <scope>NUCLEOTIDE SEQUENCE [LARGE SCALE GENOMIC DNA]</scope>
    <source>
        <strain evidence="5">B7_G13</strain>
    </source>
</reference>
<dbReference type="GO" id="GO:0003677">
    <property type="term" value="F:DNA binding"/>
    <property type="evidence" value="ECO:0007669"/>
    <property type="project" value="UniProtKB-KW"/>
</dbReference>